<dbReference type="AlphaFoldDB" id="A0AAD4DMX8"/>
<dbReference type="Proteomes" id="UP001195769">
    <property type="component" value="Unassembled WGS sequence"/>
</dbReference>
<evidence type="ECO:0000313" key="3">
    <source>
        <dbReference type="Proteomes" id="UP001195769"/>
    </source>
</evidence>
<organism evidence="2 3">
    <name type="scientific">Suillus fuscotomentosus</name>
    <dbReference type="NCBI Taxonomy" id="1912939"/>
    <lineage>
        <taxon>Eukaryota</taxon>
        <taxon>Fungi</taxon>
        <taxon>Dikarya</taxon>
        <taxon>Basidiomycota</taxon>
        <taxon>Agaricomycotina</taxon>
        <taxon>Agaricomycetes</taxon>
        <taxon>Agaricomycetidae</taxon>
        <taxon>Boletales</taxon>
        <taxon>Suillineae</taxon>
        <taxon>Suillaceae</taxon>
        <taxon>Suillus</taxon>
    </lineage>
</organism>
<sequence>MSLYEGAPNNQANVLAAERKQELQSFLMTLDGIDLEEDEEDRFFTQLTVDTVFASHAAAKNCVRQYTQLLRLLRREEVLWAERVAKAQFALPGYKPRWHCTTCKYYQKESKLAAEKRRDWARESVSQNLRSQLTASGGNACLAPIQSTKIRSIKPIAHCESVGCLPSEPVNQTIDSIACTSASSFAFQDSDVAMEDATERDHDISVDSGQYHSQCTLRSIPRSFDDFLPADEDVNPSNSFGNNPSTLPDIQNLP</sequence>
<name>A0AAD4DMX8_9AGAM</name>
<feature type="compositionally biased region" description="Polar residues" evidence="1">
    <location>
        <begin position="235"/>
        <end position="254"/>
    </location>
</feature>
<reference evidence="2" key="1">
    <citation type="journal article" date="2020" name="New Phytol.">
        <title>Comparative genomics reveals dynamic genome evolution in host specialist ectomycorrhizal fungi.</title>
        <authorList>
            <person name="Lofgren L.A."/>
            <person name="Nguyen N.H."/>
            <person name="Vilgalys R."/>
            <person name="Ruytinx J."/>
            <person name="Liao H.L."/>
            <person name="Branco S."/>
            <person name="Kuo A."/>
            <person name="LaButti K."/>
            <person name="Lipzen A."/>
            <person name="Andreopoulos W."/>
            <person name="Pangilinan J."/>
            <person name="Riley R."/>
            <person name="Hundley H."/>
            <person name="Na H."/>
            <person name="Barry K."/>
            <person name="Grigoriev I.V."/>
            <person name="Stajich J.E."/>
            <person name="Kennedy P.G."/>
        </authorList>
    </citation>
    <scope>NUCLEOTIDE SEQUENCE</scope>
    <source>
        <strain evidence="2">FC203</strain>
    </source>
</reference>
<evidence type="ECO:0000313" key="2">
    <source>
        <dbReference type="EMBL" id="KAG1883547.1"/>
    </source>
</evidence>
<feature type="region of interest" description="Disordered" evidence="1">
    <location>
        <begin position="228"/>
        <end position="254"/>
    </location>
</feature>
<dbReference type="GeneID" id="64663253"/>
<proteinExistence type="predicted"/>
<accession>A0AAD4DMX8</accession>
<gene>
    <name evidence="2" type="ORF">F5891DRAFT_1203244</name>
</gene>
<keyword evidence="3" id="KW-1185">Reference proteome</keyword>
<dbReference type="EMBL" id="JABBWK010000483">
    <property type="protein sequence ID" value="KAG1883547.1"/>
    <property type="molecule type" value="Genomic_DNA"/>
</dbReference>
<comment type="caution">
    <text evidence="2">The sequence shown here is derived from an EMBL/GenBank/DDBJ whole genome shotgun (WGS) entry which is preliminary data.</text>
</comment>
<evidence type="ECO:0000256" key="1">
    <source>
        <dbReference type="SAM" id="MobiDB-lite"/>
    </source>
</evidence>
<dbReference type="RefSeq" id="XP_041216193.1">
    <property type="nucleotide sequence ID" value="XM_041368955.1"/>
</dbReference>
<protein>
    <submittedName>
        <fullName evidence="2">Uncharacterized protein</fullName>
    </submittedName>
</protein>